<evidence type="ECO:0000256" key="7">
    <source>
        <dbReference type="SAM" id="SignalP"/>
    </source>
</evidence>
<evidence type="ECO:0000256" key="6">
    <source>
        <dbReference type="ARBA" id="ARBA00023180"/>
    </source>
</evidence>
<dbReference type="GO" id="GO:0016491">
    <property type="term" value="F:oxidoreductase activity"/>
    <property type="evidence" value="ECO:0007669"/>
    <property type="project" value="UniProtKB-KW"/>
</dbReference>
<dbReference type="GO" id="GO:0005507">
    <property type="term" value="F:copper ion binding"/>
    <property type="evidence" value="ECO:0007669"/>
    <property type="project" value="InterPro"/>
</dbReference>
<name>F2RZE9_TRIT1</name>
<dbReference type="InterPro" id="IPR033138">
    <property type="entry name" value="Cu_oxidase_CS"/>
</dbReference>
<organism evidence="11 12">
    <name type="scientific">Trichophyton tonsurans (strain CBS 112818)</name>
    <name type="common">Scalp ringworm fungus</name>
    <dbReference type="NCBI Taxonomy" id="647933"/>
    <lineage>
        <taxon>Eukaryota</taxon>
        <taxon>Fungi</taxon>
        <taxon>Dikarya</taxon>
        <taxon>Ascomycota</taxon>
        <taxon>Pezizomycotina</taxon>
        <taxon>Eurotiomycetes</taxon>
        <taxon>Eurotiomycetidae</taxon>
        <taxon>Onygenales</taxon>
        <taxon>Arthrodermataceae</taxon>
        <taxon>Trichophyton</taxon>
    </lineage>
</organism>
<feature type="domain" description="Plastocyanin-like" evidence="8">
    <location>
        <begin position="184"/>
        <end position="386"/>
    </location>
</feature>
<feature type="domain" description="Plastocyanin-like" evidence="10">
    <location>
        <begin position="49"/>
        <end position="154"/>
    </location>
</feature>
<comment type="similarity">
    <text evidence="1">Belongs to the multicopper oxidase family.</text>
</comment>
<dbReference type="InterPro" id="IPR008972">
    <property type="entry name" value="Cupredoxin"/>
</dbReference>
<evidence type="ECO:0000259" key="10">
    <source>
        <dbReference type="Pfam" id="PF07732"/>
    </source>
</evidence>
<dbReference type="EMBL" id="GG698496">
    <property type="protein sequence ID" value="EGD96698.1"/>
    <property type="molecule type" value="Genomic_DNA"/>
</dbReference>
<feature type="signal peptide" evidence="7">
    <location>
        <begin position="1"/>
        <end position="20"/>
    </location>
</feature>
<evidence type="ECO:0000259" key="9">
    <source>
        <dbReference type="Pfam" id="PF07731"/>
    </source>
</evidence>
<feature type="domain" description="Plastocyanin-like" evidence="9">
    <location>
        <begin position="475"/>
        <end position="599"/>
    </location>
</feature>
<evidence type="ECO:0000256" key="3">
    <source>
        <dbReference type="ARBA" id="ARBA00022729"/>
    </source>
</evidence>
<dbReference type="SUPFAM" id="SSF49503">
    <property type="entry name" value="Cupredoxins"/>
    <property type="match status" value="3"/>
</dbReference>
<dbReference type="Pfam" id="PF00394">
    <property type="entry name" value="Cu-oxidase"/>
    <property type="match status" value="1"/>
</dbReference>
<dbReference type="Pfam" id="PF07732">
    <property type="entry name" value="Cu-oxidase_3"/>
    <property type="match status" value="1"/>
</dbReference>
<dbReference type="CDD" id="cd13850">
    <property type="entry name" value="CuRO_1_Abr2_like"/>
    <property type="match status" value="1"/>
</dbReference>
<dbReference type="AlphaFoldDB" id="F2RZE9"/>
<evidence type="ECO:0000256" key="1">
    <source>
        <dbReference type="ARBA" id="ARBA00010609"/>
    </source>
</evidence>
<protein>
    <recommendedName>
        <fullName evidence="13">Multicopper oxidase</fullName>
    </recommendedName>
</protein>
<dbReference type="InterPro" id="IPR001117">
    <property type="entry name" value="Cu-oxidase_2nd"/>
</dbReference>
<accession>F2RZE9</accession>
<evidence type="ECO:0000256" key="5">
    <source>
        <dbReference type="ARBA" id="ARBA00023008"/>
    </source>
</evidence>
<evidence type="ECO:0000256" key="4">
    <source>
        <dbReference type="ARBA" id="ARBA00023002"/>
    </source>
</evidence>
<dbReference type="PANTHER" id="PTHR11709">
    <property type="entry name" value="MULTI-COPPER OXIDASE"/>
    <property type="match status" value="1"/>
</dbReference>
<dbReference type="CDD" id="cd13898">
    <property type="entry name" value="CuRO_3_Abr2_like"/>
    <property type="match status" value="1"/>
</dbReference>
<keyword evidence="4" id="KW-0560">Oxidoreductase</keyword>
<sequence length="646" mass="73330">MAYITVFVALLIFLSEFVQSYDFIDNNRSAAGSNYVKLNLNLTVGVGAPNGQTREMIFVNGTFPGPNLIFDEGDEVEITVFNQMPKNTTIHWHGLEMKNTPWSDGVPGLTQTPIEPGERFVYRFTASTAGTYWYHSHSRMTMIDGLYGSIFARPSSQAPAPWHLISNETEDIKAMQRAAADPHLILISDWSRFTSEQYWETIKDTELEIFCVDSILLNGHGEIYCPPTGFLVNQTLPVMQSLMGNATVNDKGCLPFVPAVESIWLPLGHPERIPKHLQEGCVTSSGGVNLTINVDSREQKWINLNWIMASTFKMVQPSVDEHDMWIYEVDGSYVVPRKFQALSLSAGQRISAMVRLDKQPGDYTIRVPETGITQVMSAFGTLRYNNGNPSRSSRPHVQYGSLPAHGNVDIYSPWIPFTDNMPPFPAHDPLPQLADEEFLLSLGRVNSSWSYTMVGREMMPVDWDAYHPFLFYPNDPDSFNEQLVIRTHNGSWVDLIIQTATLHGDESAFTHILHKHGSKTWRIGLSQGIWNYSSVAEAMRLQPDAFSLDNPNWRYTWLTSFGEPMWMVLRYQVTNPGPWLFHCHFEIYLAGGMGMVILDGVDKWPPVPEEYRTHLDPSRPRRPPLAKNIRTFSWLEALRNKRTGFD</sequence>
<dbReference type="PANTHER" id="PTHR11709:SF488">
    <property type="entry name" value="LACCASE-RELATED"/>
    <property type="match status" value="1"/>
</dbReference>
<dbReference type="InterPro" id="IPR011707">
    <property type="entry name" value="Cu-oxidase-like_N"/>
</dbReference>
<gene>
    <name evidence="11" type="ORF">TESG_04130</name>
</gene>
<dbReference type="PROSITE" id="PS00079">
    <property type="entry name" value="MULTICOPPER_OXIDASE1"/>
    <property type="match status" value="2"/>
</dbReference>
<evidence type="ECO:0000256" key="2">
    <source>
        <dbReference type="ARBA" id="ARBA00022723"/>
    </source>
</evidence>
<dbReference type="Gene3D" id="2.60.40.420">
    <property type="entry name" value="Cupredoxins - blue copper proteins"/>
    <property type="match status" value="3"/>
</dbReference>
<keyword evidence="12" id="KW-1185">Reference proteome</keyword>
<reference evidence="12" key="1">
    <citation type="journal article" date="2012" name="MBio">
        <title>Comparative genome analysis of Trichophyton rubrum and related dermatophytes reveals candidate genes involved in infection.</title>
        <authorList>
            <person name="Martinez D.A."/>
            <person name="Oliver B.G."/>
            <person name="Graeser Y."/>
            <person name="Goldberg J.M."/>
            <person name="Li W."/>
            <person name="Martinez-Rossi N.M."/>
            <person name="Monod M."/>
            <person name="Shelest E."/>
            <person name="Barton R.C."/>
            <person name="Birch E."/>
            <person name="Brakhage A.A."/>
            <person name="Chen Z."/>
            <person name="Gurr S.J."/>
            <person name="Heiman D."/>
            <person name="Heitman J."/>
            <person name="Kosti I."/>
            <person name="Rossi A."/>
            <person name="Saif S."/>
            <person name="Samalova M."/>
            <person name="Saunders C.W."/>
            <person name="Shea T."/>
            <person name="Summerbell R.C."/>
            <person name="Xu J."/>
            <person name="Young S."/>
            <person name="Zeng Q."/>
            <person name="Birren B.W."/>
            <person name="Cuomo C.A."/>
            <person name="White T.C."/>
        </authorList>
    </citation>
    <scope>NUCLEOTIDE SEQUENCE [LARGE SCALE GENOMIC DNA]</scope>
    <source>
        <strain evidence="12">CBS 112818</strain>
    </source>
</reference>
<proteinExistence type="inferred from homology"/>
<dbReference type="InterPro" id="IPR045087">
    <property type="entry name" value="Cu-oxidase_fam"/>
</dbReference>
<keyword evidence="2" id="KW-0479">Metal-binding</keyword>
<dbReference type="Pfam" id="PF07731">
    <property type="entry name" value="Cu-oxidase_2"/>
    <property type="match status" value="1"/>
</dbReference>
<dbReference type="Proteomes" id="UP000009172">
    <property type="component" value="Unassembled WGS sequence"/>
</dbReference>
<evidence type="ECO:0000313" key="11">
    <source>
        <dbReference type="EMBL" id="EGD96698.1"/>
    </source>
</evidence>
<keyword evidence="3 7" id="KW-0732">Signal</keyword>
<dbReference type="FunFam" id="2.60.40.420:FF:000036">
    <property type="entry name" value="L-ascorbate oxidase"/>
    <property type="match status" value="1"/>
</dbReference>
<dbReference type="CDD" id="cd13876">
    <property type="entry name" value="CuRO_2_Abr2_like"/>
    <property type="match status" value="1"/>
</dbReference>
<evidence type="ECO:0000313" key="12">
    <source>
        <dbReference type="Proteomes" id="UP000009172"/>
    </source>
</evidence>
<evidence type="ECO:0000259" key="8">
    <source>
        <dbReference type="Pfam" id="PF00394"/>
    </source>
</evidence>
<dbReference type="InterPro" id="IPR011706">
    <property type="entry name" value="Cu-oxidase_C"/>
</dbReference>
<dbReference type="HOGENOM" id="CLU_006504_5_0_1"/>
<feature type="chain" id="PRO_5003289577" description="Multicopper oxidase" evidence="7">
    <location>
        <begin position="21"/>
        <end position="646"/>
    </location>
</feature>
<keyword evidence="5" id="KW-0186">Copper</keyword>
<keyword evidence="6" id="KW-0325">Glycoprotein</keyword>
<evidence type="ECO:0008006" key="13">
    <source>
        <dbReference type="Google" id="ProtNLM"/>
    </source>
</evidence>